<reference evidence="1 2" key="1">
    <citation type="submission" date="2013-04" db="EMBL/GenBank/DDBJ databases">
        <title>The Genome Sequence of Paenibacillus barengoltzii G22.</title>
        <authorList>
            <consortium name="The Broad Institute Genomics Platform"/>
            <consortium name="The Broad Institute Genome Sequencing Center for Infectious Disease"/>
            <person name="Earl A."/>
            <person name="Xavier R."/>
            <person name="Elson C."/>
            <person name="Duck W."/>
            <person name="Walker B."/>
            <person name="Young S."/>
            <person name="Zeng Q."/>
            <person name="Gargeya S."/>
            <person name="Fitzgerald M."/>
            <person name="Haas B."/>
            <person name="Abouelleil A."/>
            <person name="Allen A.W."/>
            <person name="Alvarado L."/>
            <person name="Arachchi H.M."/>
            <person name="Berlin A.M."/>
            <person name="Chapman S.B."/>
            <person name="Gainer-Dewar J."/>
            <person name="Goldberg J."/>
            <person name="Griggs A."/>
            <person name="Gujja S."/>
            <person name="Hansen M."/>
            <person name="Howarth C."/>
            <person name="Imamovic A."/>
            <person name="Ireland A."/>
            <person name="Larimer J."/>
            <person name="McCowan C."/>
            <person name="Murphy C."/>
            <person name="Pearson M."/>
            <person name="Poon T.W."/>
            <person name="Priest M."/>
            <person name="Roberts A."/>
            <person name="Saif S."/>
            <person name="Shea T."/>
            <person name="Sisk P."/>
            <person name="Sykes S."/>
            <person name="Wortman J."/>
            <person name="Nusbaum C."/>
            <person name="Birren B."/>
        </authorList>
    </citation>
    <scope>NUCLEOTIDE SEQUENCE [LARGE SCALE GENOMIC DNA]</scope>
    <source>
        <strain evidence="1 2">G22</strain>
    </source>
</reference>
<protein>
    <submittedName>
        <fullName evidence="1">Uncharacterized protein</fullName>
    </submittedName>
</protein>
<name>R9LG09_9BACL</name>
<accession>R9LG09</accession>
<dbReference type="AlphaFoldDB" id="R9LG09"/>
<dbReference type="HOGENOM" id="CLU_1914971_0_0_9"/>
<dbReference type="GeneID" id="43343778"/>
<evidence type="ECO:0000313" key="1">
    <source>
        <dbReference type="EMBL" id="EOS57670.1"/>
    </source>
</evidence>
<dbReference type="Proteomes" id="UP000019598">
    <property type="component" value="Unassembled WGS sequence"/>
</dbReference>
<organism evidence="1 2">
    <name type="scientific">Paenibacillus barengoltzii G22</name>
    <dbReference type="NCBI Taxonomy" id="1235795"/>
    <lineage>
        <taxon>Bacteria</taxon>
        <taxon>Bacillati</taxon>
        <taxon>Bacillota</taxon>
        <taxon>Bacilli</taxon>
        <taxon>Bacillales</taxon>
        <taxon>Paenibacillaceae</taxon>
        <taxon>Paenibacillus</taxon>
    </lineage>
</organism>
<gene>
    <name evidence="1" type="ORF">C812_00715</name>
</gene>
<dbReference type="EMBL" id="ASSZ01000011">
    <property type="protein sequence ID" value="EOS57670.1"/>
    <property type="molecule type" value="Genomic_DNA"/>
</dbReference>
<comment type="caution">
    <text evidence="1">The sequence shown here is derived from an EMBL/GenBank/DDBJ whole genome shotgun (WGS) entry which is preliminary data.</text>
</comment>
<dbReference type="STRING" id="1235795.C812_00715"/>
<dbReference type="OrthoDB" id="2476654at2"/>
<dbReference type="PATRIC" id="fig|1235795.3.peg.674"/>
<sequence length="132" mass="14944">MFYLIPRETEENIVAIQIIINDPYPEQEVEGGFYVTELPTANTPEGMYPVLMYKKDTQELFYNYEINTLPPEPILSFYDQLAELSVKLEEADASNLLALDALASTFELTLELQDKASTLQTEIETLKNGTVA</sequence>
<evidence type="ECO:0000313" key="2">
    <source>
        <dbReference type="Proteomes" id="UP000019598"/>
    </source>
</evidence>
<dbReference type="RefSeq" id="WP_016311295.1">
    <property type="nucleotide sequence ID" value="NZ_KE159652.1"/>
</dbReference>
<proteinExistence type="predicted"/>